<evidence type="ECO:0000256" key="5">
    <source>
        <dbReference type="ARBA" id="ARBA00023004"/>
    </source>
</evidence>
<dbReference type="SUPFAM" id="SSF102114">
    <property type="entry name" value="Radical SAM enzymes"/>
    <property type="match status" value="1"/>
</dbReference>
<dbReference type="PANTHER" id="PTHR11228">
    <property type="entry name" value="RADICAL SAM DOMAIN PROTEIN"/>
    <property type="match status" value="1"/>
</dbReference>
<dbReference type="InterPro" id="IPR058240">
    <property type="entry name" value="rSAM_sf"/>
</dbReference>
<dbReference type="PROSITE" id="PS51918">
    <property type="entry name" value="RADICAL_SAM"/>
    <property type="match status" value="1"/>
</dbReference>
<dbReference type="GO" id="GO:0046872">
    <property type="term" value="F:metal ion binding"/>
    <property type="evidence" value="ECO:0007669"/>
    <property type="project" value="UniProtKB-KW"/>
</dbReference>
<keyword evidence="3" id="KW-0949">S-adenosyl-L-methionine</keyword>
<accession>A0A197ZZI0</accession>
<evidence type="ECO:0000313" key="9">
    <source>
        <dbReference type="Proteomes" id="UP000078454"/>
    </source>
</evidence>
<evidence type="ECO:0000256" key="1">
    <source>
        <dbReference type="ARBA" id="ARBA00001966"/>
    </source>
</evidence>
<dbReference type="Pfam" id="PF13186">
    <property type="entry name" value="SPASM"/>
    <property type="match status" value="1"/>
</dbReference>
<proteinExistence type="predicted"/>
<dbReference type="GO" id="GO:0003824">
    <property type="term" value="F:catalytic activity"/>
    <property type="evidence" value="ECO:0007669"/>
    <property type="project" value="InterPro"/>
</dbReference>
<evidence type="ECO:0000259" key="7">
    <source>
        <dbReference type="PROSITE" id="PS51918"/>
    </source>
</evidence>
<dbReference type="InterPro" id="IPR050377">
    <property type="entry name" value="Radical_SAM_PqqE_MftC-like"/>
</dbReference>
<dbReference type="Proteomes" id="UP000078454">
    <property type="component" value="Unassembled WGS sequence"/>
</dbReference>
<dbReference type="GO" id="GO:0051536">
    <property type="term" value="F:iron-sulfur cluster binding"/>
    <property type="evidence" value="ECO:0007669"/>
    <property type="project" value="UniProtKB-KW"/>
</dbReference>
<dbReference type="InterPro" id="IPR013785">
    <property type="entry name" value="Aldolase_TIM"/>
</dbReference>
<dbReference type="RefSeq" id="WP_068670031.1">
    <property type="nucleotide sequence ID" value="NZ_LYPB01000090.1"/>
</dbReference>
<protein>
    <submittedName>
        <fullName evidence="8">Radical SAM protein</fullName>
    </submittedName>
</protein>
<dbReference type="CDD" id="cd21109">
    <property type="entry name" value="SPASM"/>
    <property type="match status" value="1"/>
</dbReference>
<dbReference type="PANTHER" id="PTHR11228:SF7">
    <property type="entry name" value="PQQA PEPTIDE CYCLASE"/>
    <property type="match status" value="1"/>
</dbReference>
<keyword evidence="9" id="KW-1185">Reference proteome</keyword>
<dbReference type="InterPro" id="IPR034391">
    <property type="entry name" value="AdoMet-like_SPASM_containing"/>
</dbReference>
<keyword evidence="2" id="KW-0004">4Fe-4S</keyword>
<dbReference type="SFLD" id="SFLDS00029">
    <property type="entry name" value="Radical_SAM"/>
    <property type="match status" value="1"/>
</dbReference>
<keyword evidence="4" id="KW-0479">Metal-binding</keyword>
<sequence>MQPTSKLKVDKELFDSLKRTVRNVVVARKGREMDSLYKTDMPESIGIKITNRCNLRCKHCYQWSETGYHHDMDDEQQNLDIDVQIIKNILDETRDAKSRLYLWGGEPMFHRKFSEILALVAADRRETLICTNGLLIDKHMDGLLALGKDLELLFAIEGFEREHDLIRGKGSFGKTMEQIQKLTELREQGVFKGGISVHCVIHDYMIGRLPELMAFFEESGIDFVLLCFPWFISDEASQEMDQYFTKNFDWLTDISDRKCNWHGFKYQINPNNVPALLDDLKLIKSRSWTTRIRFQPGLEPDEIESFVRGQVMNVRCADKCLALSTRVDVLPDGSASACKFFSEFTVGNLNNSGLRELWHSDQYDRIRGKINTELTPACSKCSVLYLTSSANIKHI</sequence>
<gene>
    <name evidence="8" type="ORF">A8708_13220</name>
</gene>
<dbReference type="EMBL" id="LYPB01000090">
    <property type="protein sequence ID" value="OAS14350.1"/>
    <property type="molecule type" value="Genomic_DNA"/>
</dbReference>
<feature type="domain" description="Radical SAM core" evidence="7">
    <location>
        <begin position="39"/>
        <end position="265"/>
    </location>
</feature>
<dbReference type="Pfam" id="PF04055">
    <property type="entry name" value="Radical_SAM"/>
    <property type="match status" value="1"/>
</dbReference>
<keyword evidence="6" id="KW-0411">Iron-sulfur</keyword>
<dbReference type="OrthoDB" id="9810775at2"/>
<dbReference type="Gene3D" id="3.20.20.70">
    <property type="entry name" value="Aldolase class I"/>
    <property type="match status" value="1"/>
</dbReference>
<dbReference type="AlphaFoldDB" id="A0A197ZZI0"/>
<evidence type="ECO:0000313" key="8">
    <source>
        <dbReference type="EMBL" id="OAS14350.1"/>
    </source>
</evidence>
<keyword evidence="5" id="KW-0408">Iron</keyword>
<comment type="caution">
    <text evidence="8">The sequence shown here is derived from an EMBL/GenBank/DDBJ whole genome shotgun (WGS) entry which is preliminary data.</text>
</comment>
<dbReference type="SFLD" id="SFLDG01067">
    <property type="entry name" value="SPASM/twitch_domain_containing"/>
    <property type="match status" value="1"/>
</dbReference>
<comment type="cofactor">
    <cofactor evidence="1">
        <name>[4Fe-4S] cluster</name>
        <dbReference type="ChEBI" id="CHEBI:49883"/>
    </cofactor>
</comment>
<dbReference type="CDD" id="cd01335">
    <property type="entry name" value="Radical_SAM"/>
    <property type="match status" value="1"/>
</dbReference>
<dbReference type="SFLD" id="SFLDG01387">
    <property type="entry name" value="BtrN-like_SPASM_domain_contain"/>
    <property type="match status" value="1"/>
</dbReference>
<name>A0A197ZZI0_9BACL</name>
<dbReference type="InterPro" id="IPR007197">
    <property type="entry name" value="rSAM"/>
</dbReference>
<evidence type="ECO:0000256" key="4">
    <source>
        <dbReference type="ARBA" id="ARBA00022723"/>
    </source>
</evidence>
<dbReference type="InterPro" id="IPR023885">
    <property type="entry name" value="4Fe4S-binding_SPASM_dom"/>
</dbReference>
<evidence type="ECO:0000256" key="6">
    <source>
        <dbReference type="ARBA" id="ARBA00023014"/>
    </source>
</evidence>
<dbReference type="STRING" id="1850517.A8708_13220"/>
<evidence type="ECO:0000256" key="3">
    <source>
        <dbReference type="ARBA" id="ARBA00022691"/>
    </source>
</evidence>
<organism evidence="8 9">
    <name type="scientific">Paenibacillus oryzisoli</name>
    <dbReference type="NCBI Taxonomy" id="1850517"/>
    <lineage>
        <taxon>Bacteria</taxon>
        <taxon>Bacillati</taxon>
        <taxon>Bacillota</taxon>
        <taxon>Bacilli</taxon>
        <taxon>Bacillales</taxon>
        <taxon>Paenibacillaceae</taxon>
        <taxon>Paenibacillus</taxon>
    </lineage>
</organism>
<reference evidence="8 9" key="1">
    <citation type="submission" date="2016-05" db="EMBL/GenBank/DDBJ databases">
        <title>Paenibacillus sp. 1ZS3-15 nov., isolated from the rhizosphere soil.</title>
        <authorList>
            <person name="Zhang X.X."/>
            <person name="Zhang J."/>
        </authorList>
    </citation>
    <scope>NUCLEOTIDE SEQUENCE [LARGE SCALE GENOMIC DNA]</scope>
    <source>
        <strain evidence="8 9">1ZS3-15</strain>
    </source>
</reference>
<evidence type="ECO:0000256" key="2">
    <source>
        <dbReference type="ARBA" id="ARBA00022485"/>
    </source>
</evidence>